<dbReference type="CDD" id="cd00033">
    <property type="entry name" value="CCP"/>
    <property type="match status" value="2"/>
</dbReference>
<feature type="transmembrane region" description="Helical" evidence="4">
    <location>
        <begin position="506"/>
        <end position="528"/>
    </location>
</feature>
<evidence type="ECO:0000256" key="1">
    <source>
        <dbReference type="ARBA" id="ARBA00023157"/>
    </source>
</evidence>
<dbReference type="PANTHER" id="PTHR23282:SF101">
    <property type="entry name" value="MAM DOMAIN-CONTAINING PROTEIN"/>
    <property type="match status" value="1"/>
</dbReference>
<feature type="domain" description="MAM" evidence="6">
    <location>
        <begin position="134"/>
        <end position="300"/>
    </location>
</feature>
<feature type="compositionally biased region" description="Polar residues" evidence="3">
    <location>
        <begin position="162"/>
        <end position="174"/>
    </location>
</feature>
<comment type="caution">
    <text evidence="2">Lacks conserved residue(s) required for the propagation of feature annotation.</text>
</comment>
<feature type="compositionally biased region" description="Polar residues" evidence="3">
    <location>
        <begin position="437"/>
        <end position="458"/>
    </location>
</feature>
<evidence type="ECO:0000256" key="2">
    <source>
        <dbReference type="PROSITE-ProRule" id="PRU00302"/>
    </source>
</evidence>
<dbReference type="Pfam" id="PF00084">
    <property type="entry name" value="Sushi"/>
    <property type="match status" value="1"/>
</dbReference>
<keyword evidence="4" id="KW-1133">Transmembrane helix</keyword>
<evidence type="ECO:0000256" key="3">
    <source>
        <dbReference type="SAM" id="MobiDB-lite"/>
    </source>
</evidence>
<keyword evidence="4" id="KW-0472">Membrane</keyword>
<feature type="domain" description="Sushi" evidence="7">
    <location>
        <begin position="70"/>
        <end position="129"/>
    </location>
</feature>
<dbReference type="SUPFAM" id="SSF49899">
    <property type="entry name" value="Concanavalin A-like lectins/glucanases"/>
    <property type="match status" value="1"/>
</dbReference>
<dbReference type="InterPro" id="IPR000998">
    <property type="entry name" value="MAM_dom"/>
</dbReference>
<organism evidence="8 9">
    <name type="scientific">Magallana gigas</name>
    <name type="common">Pacific oyster</name>
    <name type="synonym">Crassostrea gigas</name>
    <dbReference type="NCBI Taxonomy" id="29159"/>
    <lineage>
        <taxon>Eukaryota</taxon>
        <taxon>Metazoa</taxon>
        <taxon>Spiralia</taxon>
        <taxon>Lophotrochozoa</taxon>
        <taxon>Mollusca</taxon>
        <taxon>Bivalvia</taxon>
        <taxon>Autobranchia</taxon>
        <taxon>Pteriomorphia</taxon>
        <taxon>Ostreida</taxon>
        <taxon>Ostreoidea</taxon>
        <taxon>Ostreidae</taxon>
        <taxon>Magallana</taxon>
    </lineage>
</organism>
<evidence type="ECO:0000259" key="6">
    <source>
        <dbReference type="PROSITE" id="PS50060"/>
    </source>
</evidence>
<dbReference type="PROSITE" id="PS50923">
    <property type="entry name" value="SUSHI"/>
    <property type="match status" value="1"/>
</dbReference>
<dbReference type="GO" id="GO:0016020">
    <property type="term" value="C:membrane"/>
    <property type="evidence" value="ECO:0007669"/>
    <property type="project" value="InterPro"/>
</dbReference>
<dbReference type="SMART" id="SM00032">
    <property type="entry name" value="CCP"/>
    <property type="match status" value="2"/>
</dbReference>
<dbReference type="Gene3D" id="2.10.70.10">
    <property type="entry name" value="Complement Module, domain 1"/>
    <property type="match status" value="2"/>
</dbReference>
<dbReference type="InterPro" id="IPR035976">
    <property type="entry name" value="Sushi/SCR/CCP_sf"/>
</dbReference>
<reference evidence="8" key="1">
    <citation type="submission" date="2022-08" db="UniProtKB">
        <authorList>
            <consortium name="EnsemblMetazoa"/>
        </authorList>
    </citation>
    <scope>IDENTIFICATION</scope>
    <source>
        <strain evidence="8">05x7-T-G4-1.051#20</strain>
    </source>
</reference>
<name>A0A8W8NNU8_MAGGI</name>
<dbReference type="InterPro" id="IPR000436">
    <property type="entry name" value="Sushi_SCR_CCP_dom"/>
</dbReference>
<dbReference type="CDD" id="cd06263">
    <property type="entry name" value="MAM"/>
    <property type="match status" value="1"/>
</dbReference>
<dbReference type="InterPro" id="IPR051560">
    <property type="entry name" value="MAM_domain-containing"/>
</dbReference>
<feature type="compositionally biased region" description="Low complexity" evidence="3">
    <location>
        <begin position="319"/>
        <end position="341"/>
    </location>
</feature>
<sequence>MLLWFSVTLIITGICPLFVFGDCDLSEIPNGRASLRMRGRAIQFVCDDDFILFGESYINCVNNIWADPPPRCVAPGCDVIDNITNGEVKSSQNGSVVEITCQPGTVRQGEATLTCDGKTWSAEVPECLEPYQVRSCDFESSAFCGWIQDTTDDFDWTRHSGETTTGRTGPNSDHTLGPHDPTGHYIYMEASTPRYPGDVARLMSPWFPSDVSARCFQFWYHMNGPNEMNAVGTLRISLRTGSSESTMFSMSGNQGENWNVGYFRIPTCEDPFQILLEAERKNSYASDIAVDDWQIVQCISTTPNIRDPAAQLEKHTTQSEGISTSSSPNSSLTLVGVSTTTEIIPSQSSMTADRHPLSRKPATSTTAATRPNVTGTYVNDSTSTSKSNAEVSPSSNTEKESNSLITVMSIHPPNASVSLNSLDGNLSISRASKNIYSESVTSSKKQNDPSTTPSQPKTTYFRGELGLKTKNMASSTTFSTTVHFIHSHNSHKTHGMVFTTNAIVNLAIGLVVVCLFTGILIIMGCVCWRQHKMYNDKYQELKLFVETHYRAKYVNTSISPKCCDDCSEIKVTD</sequence>
<dbReference type="SUPFAM" id="SSF57535">
    <property type="entry name" value="Complement control module/SCR domain"/>
    <property type="match status" value="2"/>
</dbReference>
<evidence type="ECO:0000256" key="4">
    <source>
        <dbReference type="SAM" id="Phobius"/>
    </source>
</evidence>
<dbReference type="PANTHER" id="PTHR23282">
    <property type="entry name" value="APICAL ENDOSOMAL GLYCOPROTEIN PRECURSOR"/>
    <property type="match status" value="1"/>
</dbReference>
<feature type="region of interest" description="Disordered" evidence="3">
    <location>
        <begin position="437"/>
        <end position="459"/>
    </location>
</feature>
<dbReference type="EnsemblMetazoa" id="G6092.3">
    <property type="protein sequence ID" value="G6092.3:cds"/>
    <property type="gene ID" value="G6092"/>
</dbReference>
<keyword evidence="5" id="KW-0732">Signal</keyword>
<dbReference type="InterPro" id="IPR013320">
    <property type="entry name" value="ConA-like_dom_sf"/>
</dbReference>
<dbReference type="Pfam" id="PF00629">
    <property type="entry name" value="MAM"/>
    <property type="match status" value="1"/>
</dbReference>
<accession>A0A8W8NNU8</accession>
<dbReference type="PROSITE" id="PS50060">
    <property type="entry name" value="MAM_2"/>
    <property type="match status" value="1"/>
</dbReference>
<dbReference type="SMART" id="SM00137">
    <property type="entry name" value="MAM"/>
    <property type="match status" value="1"/>
</dbReference>
<feature type="signal peptide" evidence="5">
    <location>
        <begin position="1"/>
        <end position="21"/>
    </location>
</feature>
<keyword evidence="2" id="KW-0768">Sushi</keyword>
<keyword evidence="9" id="KW-1185">Reference proteome</keyword>
<feature type="region of interest" description="Disordered" evidence="3">
    <location>
        <begin position="157"/>
        <end position="178"/>
    </location>
</feature>
<feature type="compositionally biased region" description="Polar residues" evidence="3">
    <location>
        <begin position="361"/>
        <end position="402"/>
    </location>
</feature>
<protein>
    <submittedName>
        <fullName evidence="8">Uncharacterized protein</fullName>
    </submittedName>
</protein>
<feature type="disulfide bond" evidence="2">
    <location>
        <begin position="72"/>
        <end position="115"/>
    </location>
</feature>
<feature type="compositionally biased region" description="Polar residues" evidence="3">
    <location>
        <begin position="342"/>
        <end position="351"/>
    </location>
</feature>
<proteinExistence type="predicted"/>
<evidence type="ECO:0000313" key="8">
    <source>
        <dbReference type="EnsemblMetazoa" id="G6092.3:cds"/>
    </source>
</evidence>
<keyword evidence="1 2" id="KW-1015">Disulfide bond</keyword>
<evidence type="ECO:0000313" key="9">
    <source>
        <dbReference type="Proteomes" id="UP000005408"/>
    </source>
</evidence>
<evidence type="ECO:0000256" key="5">
    <source>
        <dbReference type="SAM" id="SignalP"/>
    </source>
</evidence>
<evidence type="ECO:0000259" key="7">
    <source>
        <dbReference type="PROSITE" id="PS50923"/>
    </source>
</evidence>
<dbReference type="Proteomes" id="UP000005408">
    <property type="component" value="Unassembled WGS sequence"/>
</dbReference>
<feature type="region of interest" description="Disordered" evidence="3">
    <location>
        <begin position="312"/>
        <end position="402"/>
    </location>
</feature>
<dbReference type="Gene3D" id="2.60.120.200">
    <property type="match status" value="1"/>
</dbReference>
<feature type="chain" id="PRO_5036493075" evidence="5">
    <location>
        <begin position="22"/>
        <end position="573"/>
    </location>
</feature>
<dbReference type="AlphaFoldDB" id="A0A8W8NNU8"/>
<keyword evidence="4" id="KW-0812">Transmembrane</keyword>